<evidence type="ECO:0000256" key="5">
    <source>
        <dbReference type="ARBA" id="ARBA00022692"/>
    </source>
</evidence>
<evidence type="ECO:0000259" key="10">
    <source>
        <dbReference type="Pfam" id="PF04290"/>
    </source>
</evidence>
<dbReference type="GO" id="GO:0005886">
    <property type="term" value="C:plasma membrane"/>
    <property type="evidence" value="ECO:0007669"/>
    <property type="project" value="UniProtKB-SubCell"/>
</dbReference>
<dbReference type="Pfam" id="PF04290">
    <property type="entry name" value="DctQ"/>
    <property type="match status" value="1"/>
</dbReference>
<keyword evidence="4 9" id="KW-0997">Cell inner membrane</keyword>
<keyword evidence="12" id="KW-1185">Reference proteome</keyword>
<evidence type="ECO:0000313" key="11">
    <source>
        <dbReference type="EMBL" id="OZI75871.1"/>
    </source>
</evidence>
<dbReference type="PANTHER" id="PTHR35011:SF4">
    <property type="entry name" value="SLL1102 PROTEIN"/>
    <property type="match status" value="1"/>
</dbReference>
<keyword evidence="6 9" id="KW-1133">Transmembrane helix</keyword>
<keyword evidence="7 9" id="KW-0472">Membrane</keyword>
<evidence type="ECO:0000256" key="6">
    <source>
        <dbReference type="ARBA" id="ARBA00022989"/>
    </source>
</evidence>
<evidence type="ECO:0000256" key="3">
    <source>
        <dbReference type="ARBA" id="ARBA00022475"/>
    </source>
</evidence>
<sequence length="178" mass="20485">MQEDSRQAGAVTRVTRVLDSITRWSGWIVAWMILPMVGSLVYEVIGRYFFSAPTVWAYDMTYMLYGSFFMLGSAYTLLRKAHIRTDLFYGQWPPRVQGAVDLACYLLLFFPALTLFLVVGWDYFWASFQRNERIVTSPWMPIVWPFKAAIPLATALLLLQGLSETLKSIHAVVRGEWP</sequence>
<dbReference type="EMBL" id="NEVT01000006">
    <property type="protein sequence ID" value="OZI75871.1"/>
    <property type="molecule type" value="Genomic_DNA"/>
</dbReference>
<feature type="transmembrane region" description="Helical" evidence="9">
    <location>
        <begin position="99"/>
        <end position="119"/>
    </location>
</feature>
<organism evidence="11 12">
    <name type="scientific">Bordetella genomosp. 2</name>
    <dbReference type="NCBI Taxonomy" id="1983456"/>
    <lineage>
        <taxon>Bacteria</taxon>
        <taxon>Pseudomonadati</taxon>
        <taxon>Pseudomonadota</taxon>
        <taxon>Betaproteobacteria</taxon>
        <taxon>Burkholderiales</taxon>
        <taxon>Alcaligenaceae</taxon>
        <taxon>Bordetella</taxon>
    </lineage>
</organism>
<proteinExistence type="inferred from homology"/>
<comment type="similarity">
    <text evidence="8 9">Belongs to the TRAP transporter small permease family.</text>
</comment>
<gene>
    <name evidence="11" type="ORF">CAL24_11755</name>
</gene>
<evidence type="ECO:0000256" key="8">
    <source>
        <dbReference type="ARBA" id="ARBA00038436"/>
    </source>
</evidence>
<feature type="transmembrane region" description="Helical" evidence="9">
    <location>
        <begin position="62"/>
        <end position="78"/>
    </location>
</feature>
<dbReference type="GO" id="GO:0022857">
    <property type="term" value="F:transmembrane transporter activity"/>
    <property type="evidence" value="ECO:0007669"/>
    <property type="project" value="UniProtKB-UniRule"/>
</dbReference>
<evidence type="ECO:0000256" key="2">
    <source>
        <dbReference type="ARBA" id="ARBA00022448"/>
    </source>
</evidence>
<evidence type="ECO:0000256" key="4">
    <source>
        <dbReference type="ARBA" id="ARBA00022519"/>
    </source>
</evidence>
<comment type="subunit">
    <text evidence="9">The complex comprises the extracytoplasmic solute receptor protein and the two transmembrane proteins.</text>
</comment>
<dbReference type="InterPro" id="IPR007387">
    <property type="entry name" value="TRAP_DctQ"/>
</dbReference>
<keyword evidence="2 9" id="KW-0813">Transport</keyword>
<dbReference type="AlphaFoldDB" id="A0A261VQ28"/>
<evidence type="ECO:0000256" key="7">
    <source>
        <dbReference type="ARBA" id="ARBA00023136"/>
    </source>
</evidence>
<comment type="function">
    <text evidence="9">Part of the tripartite ATP-independent periplasmic (TRAP) transport system.</text>
</comment>
<dbReference type="PANTHER" id="PTHR35011">
    <property type="entry name" value="2,3-DIKETO-L-GULONATE TRAP TRANSPORTER SMALL PERMEASE PROTEIN YIAM"/>
    <property type="match status" value="1"/>
</dbReference>
<dbReference type="Proteomes" id="UP000215633">
    <property type="component" value="Unassembled WGS sequence"/>
</dbReference>
<feature type="transmembrane region" description="Helical" evidence="9">
    <location>
        <begin position="21"/>
        <end position="42"/>
    </location>
</feature>
<keyword evidence="3" id="KW-1003">Cell membrane</keyword>
<protein>
    <recommendedName>
        <fullName evidence="9">TRAP transporter small permease protein</fullName>
    </recommendedName>
</protein>
<accession>A0A261VQ28</accession>
<dbReference type="InterPro" id="IPR055348">
    <property type="entry name" value="DctQ"/>
</dbReference>
<dbReference type="RefSeq" id="WP_094806806.1">
    <property type="nucleotide sequence ID" value="NZ_NEVT01000006.1"/>
</dbReference>
<evidence type="ECO:0000256" key="1">
    <source>
        <dbReference type="ARBA" id="ARBA00004429"/>
    </source>
</evidence>
<feature type="transmembrane region" description="Helical" evidence="9">
    <location>
        <begin position="139"/>
        <end position="159"/>
    </location>
</feature>
<feature type="domain" description="Tripartite ATP-independent periplasmic transporters DctQ component" evidence="10">
    <location>
        <begin position="36"/>
        <end position="168"/>
    </location>
</feature>
<evidence type="ECO:0000256" key="9">
    <source>
        <dbReference type="RuleBase" id="RU369079"/>
    </source>
</evidence>
<comment type="subcellular location">
    <subcellularLocation>
        <location evidence="1 9">Cell inner membrane</location>
        <topology evidence="1 9">Multi-pass membrane protein</topology>
    </subcellularLocation>
</comment>
<reference evidence="12" key="1">
    <citation type="submission" date="2017-05" db="EMBL/GenBank/DDBJ databases">
        <title>Complete and WGS of Bordetella genogroups.</title>
        <authorList>
            <person name="Spilker T."/>
            <person name="Lipuma J."/>
        </authorList>
    </citation>
    <scope>NUCLEOTIDE SEQUENCE [LARGE SCALE GENOMIC DNA]</scope>
    <source>
        <strain evidence="12">AU8256</strain>
    </source>
</reference>
<evidence type="ECO:0000313" key="12">
    <source>
        <dbReference type="Proteomes" id="UP000215633"/>
    </source>
</evidence>
<name>A0A261VQ28_9BORD</name>
<comment type="caution">
    <text evidence="11">The sequence shown here is derived from an EMBL/GenBank/DDBJ whole genome shotgun (WGS) entry which is preliminary data.</text>
</comment>
<keyword evidence="5 9" id="KW-0812">Transmembrane</keyword>